<feature type="transmembrane region" description="Helical" evidence="1">
    <location>
        <begin position="35"/>
        <end position="55"/>
    </location>
</feature>
<proteinExistence type="predicted"/>
<dbReference type="EMBL" id="WMEY01000003">
    <property type="protein sequence ID" value="MYL63864.1"/>
    <property type="molecule type" value="Genomic_DNA"/>
</dbReference>
<dbReference type="RefSeq" id="WP_160919360.1">
    <property type="nucleotide sequence ID" value="NZ_WMEY01000003.1"/>
</dbReference>
<feature type="transmembrane region" description="Helical" evidence="1">
    <location>
        <begin position="61"/>
        <end position="81"/>
    </location>
</feature>
<reference evidence="2 3" key="1">
    <citation type="submission" date="2019-11" db="EMBL/GenBank/DDBJ databases">
        <title>Genome sequences of 17 halophilic strains isolated from different environments.</title>
        <authorList>
            <person name="Furrow R.E."/>
        </authorList>
    </citation>
    <scope>NUCLEOTIDE SEQUENCE [LARGE SCALE GENOMIC DNA]</scope>
    <source>
        <strain evidence="2 3">22506_14_FS</strain>
    </source>
</reference>
<dbReference type="Proteomes" id="UP000447833">
    <property type="component" value="Unassembled WGS sequence"/>
</dbReference>
<evidence type="ECO:0000313" key="2">
    <source>
        <dbReference type="EMBL" id="MYL63864.1"/>
    </source>
</evidence>
<protein>
    <submittedName>
        <fullName evidence="2">Uncharacterized protein</fullName>
    </submittedName>
</protein>
<keyword evidence="1" id="KW-0472">Membrane</keyword>
<name>A0A845EZD5_9BACL</name>
<keyword evidence="1" id="KW-1133">Transmembrane helix</keyword>
<dbReference type="AlphaFoldDB" id="A0A845EZD5"/>
<feature type="transmembrane region" description="Helical" evidence="1">
    <location>
        <begin position="6"/>
        <end position="23"/>
    </location>
</feature>
<comment type="caution">
    <text evidence="2">The sequence shown here is derived from an EMBL/GenBank/DDBJ whole genome shotgun (WGS) entry which is preliminary data.</text>
</comment>
<organism evidence="2 3">
    <name type="scientific">Guptibacillus hwajinpoensis</name>
    <dbReference type="NCBI Taxonomy" id="208199"/>
    <lineage>
        <taxon>Bacteria</taxon>
        <taxon>Bacillati</taxon>
        <taxon>Bacillota</taxon>
        <taxon>Bacilli</taxon>
        <taxon>Bacillales</taxon>
        <taxon>Guptibacillaceae</taxon>
        <taxon>Guptibacillus</taxon>
    </lineage>
</organism>
<evidence type="ECO:0000256" key="1">
    <source>
        <dbReference type="SAM" id="Phobius"/>
    </source>
</evidence>
<accession>A0A845EZD5</accession>
<gene>
    <name evidence="2" type="ORF">GLW07_10900</name>
</gene>
<keyword evidence="1" id="KW-0812">Transmembrane</keyword>
<sequence>MTPVILTILTVAALIIATFIVFRKRKAAGLTGIKSALTPMFLFLIAIVNLLAYWFNFMGMINWVSMMVFLLLGAYFTKYTFKTENKS</sequence>
<evidence type="ECO:0000313" key="3">
    <source>
        <dbReference type="Proteomes" id="UP000447833"/>
    </source>
</evidence>